<comment type="similarity">
    <text evidence="1">Belongs to the UPF0065 (bug) family.</text>
</comment>
<dbReference type="Proteomes" id="UP000541185">
    <property type="component" value="Unassembled WGS sequence"/>
</dbReference>
<dbReference type="Gene3D" id="3.40.190.10">
    <property type="entry name" value="Periplasmic binding protein-like II"/>
    <property type="match status" value="1"/>
</dbReference>
<dbReference type="AlphaFoldDB" id="A0A848HGC4"/>
<dbReference type="RefSeq" id="WP_169421841.1">
    <property type="nucleotide sequence ID" value="NZ_JABBFX010000003.1"/>
</dbReference>
<protein>
    <submittedName>
        <fullName evidence="3">Tripartite tricarboxylate transporter substrate binding protein</fullName>
    </submittedName>
</protein>
<name>A0A848HGC4_9BURK</name>
<keyword evidence="4" id="KW-1185">Reference proteome</keyword>
<keyword evidence="2" id="KW-0732">Signal</keyword>
<accession>A0A848HGC4</accession>
<dbReference type="CDD" id="cd07012">
    <property type="entry name" value="PBP2_Bug_TTT"/>
    <property type="match status" value="1"/>
</dbReference>
<gene>
    <name evidence="3" type="ORF">HHL11_27740</name>
</gene>
<dbReference type="PANTHER" id="PTHR42928">
    <property type="entry name" value="TRICARBOXYLATE-BINDING PROTEIN"/>
    <property type="match status" value="1"/>
</dbReference>
<evidence type="ECO:0000256" key="2">
    <source>
        <dbReference type="SAM" id="SignalP"/>
    </source>
</evidence>
<dbReference type="PIRSF" id="PIRSF017082">
    <property type="entry name" value="YflP"/>
    <property type="match status" value="1"/>
</dbReference>
<dbReference type="InterPro" id="IPR005064">
    <property type="entry name" value="BUG"/>
</dbReference>
<sequence>MKSTFLRTCAAALFAVVPLLAAADDFPSKPIKMIVPFSAGGSTDVIARLVAKEMQAKLGQPVVVENKDGASGAIATDFVAKSAPDGYTICYCTTGSIAILPLIDAKLSYKPDRDLVAVTHAVDQPFGVVVRSSLGVDNLKDFVALAKANPGKFSFGSPGTATPSHLTGEMLKMATGMDIRHIPYRGDNPAVADMLGGHIDAMMLSGVSVAPLVEGGKVKALAVTSLKRLPSLPNVPTVAELGYPGFQTNNLQALFAPAKTPPEIIAKLNAAAVAALHSPEAADKIASQGLIIVADSPAHAAQTMKEEAERWAPVVHKLDLKR</sequence>
<dbReference type="PANTHER" id="PTHR42928:SF5">
    <property type="entry name" value="BLR1237 PROTEIN"/>
    <property type="match status" value="1"/>
</dbReference>
<evidence type="ECO:0000313" key="4">
    <source>
        <dbReference type="Proteomes" id="UP000541185"/>
    </source>
</evidence>
<comment type="caution">
    <text evidence="3">The sequence shown here is derived from an EMBL/GenBank/DDBJ whole genome shotgun (WGS) entry which is preliminary data.</text>
</comment>
<evidence type="ECO:0000256" key="1">
    <source>
        <dbReference type="ARBA" id="ARBA00006987"/>
    </source>
</evidence>
<feature type="chain" id="PRO_5032975301" evidence="2">
    <location>
        <begin position="24"/>
        <end position="322"/>
    </location>
</feature>
<dbReference type="Gene3D" id="3.40.190.150">
    <property type="entry name" value="Bordetella uptake gene, domain 1"/>
    <property type="match status" value="1"/>
</dbReference>
<feature type="signal peptide" evidence="2">
    <location>
        <begin position="1"/>
        <end position="23"/>
    </location>
</feature>
<dbReference type="InterPro" id="IPR042100">
    <property type="entry name" value="Bug_dom1"/>
</dbReference>
<proteinExistence type="inferred from homology"/>
<evidence type="ECO:0000313" key="3">
    <source>
        <dbReference type="EMBL" id="NML47573.1"/>
    </source>
</evidence>
<dbReference type="EMBL" id="JABBFX010000003">
    <property type="protein sequence ID" value="NML47573.1"/>
    <property type="molecule type" value="Genomic_DNA"/>
</dbReference>
<organism evidence="3 4">
    <name type="scientific">Ramlibacter agri</name>
    <dbReference type="NCBI Taxonomy" id="2728837"/>
    <lineage>
        <taxon>Bacteria</taxon>
        <taxon>Pseudomonadati</taxon>
        <taxon>Pseudomonadota</taxon>
        <taxon>Betaproteobacteria</taxon>
        <taxon>Burkholderiales</taxon>
        <taxon>Comamonadaceae</taxon>
        <taxon>Ramlibacter</taxon>
    </lineage>
</organism>
<reference evidence="3 4" key="1">
    <citation type="submission" date="2020-04" db="EMBL/GenBank/DDBJ databases">
        <title>Ramlibacter sp. G-1-2-2 isolated from soil.</title>
        <authorList>
            <person name="Dahal R.H."/>
        </authorList>
    </citation>
    <scope>NUCLEOTIDE SEQUENCE [LARGE SCALE GENOMIC DNA]</scope>
    <source>
        <strain evidence="3 4">G-1-2-2</strain>
    </source>
</reference>
<dbReference type="SUPFAM" id="SSF53850">
    <property type="entry name" value="Periplasmic binding protein-like II"/>
    <property type="match status" value="1"/>
</dbReference>
<dbReference type="Pfam" id="PF03401">
    <property type="entry name" value="TctC"/>
    <property type="match status" value="1"/>
</dbReference>